<evidence type="ECO:0000313" key="3">
    <source>
        <dbReference type="Proteomes" id="UP000542973"/>
    </source>
</evidence>
<accession>A0A6N1BLZ7</accession>
<evidence type="ECO:0000313" key="1">
    <source>
        <dbReference type="EMBL" id="NNH09387.1"/>
    </source>
</evidence>
<evidence type="ECO:0000313" key="4">
    <source>
        <dbReference type="Proteomes" id="UP001056648"/>
    </source>
</evidence>
<dbReference type="RefSeq" id="WP_144425751.1">
    <property type="nucleotide sequence ID" value="NZ_BAAAEB010000007.1"/>
</dbReference>
<dbReference type="AlphaFoldDB" id="A0A6N1BLZ7"/>
<gene>
    <name evidence="1" type="ORF">HLB16_00635</name>
    <name evidence="2" type="ORF">NDR89_22310</name>
</gene>
<dbReference type="Proteomes" id="UP001056648">
    <property type="component" value="Chromosome 2"/>
</dbReference>
<keyword evidence="4" id="KW-1185">Reference proteome</keyword>
<reference evidence="1 3" key="1">
    <citation type="submission" date="2020-05" db="EMBL/GenBank/DDBJ databases">
        <title>MicrobeNet Type strains.</title>
        <authorList>
            <person name="Nicholson A.C."/>
        </authorList>
    </citation>
    <scope>NUCLEOTIDE SEQUENCE [LARGE SCALE GENOMIC DNA]</scope>
    <source>
        <strain evidence="1 3">ATCC 700815</strain>
    </source>
</reference>
<proteinExistence type="predicted"/>
<evidence type="ECO:0000313" key="2">
    <source>
        <dbReference type="EMBL" id="USE79340.1"/>
    </source>
</evidence>
<protein>
    <submittedName>
        <fullName evidence="1">Uncharacterized protein</fullName>
    </submittedName>
</protein>
<reference evidence="2" key="2">
    <citation type="submission" date="2022-06" db="EMBL/GenBank/DDBJ databases">
        <title>Complete genome sequence and characterization of Cupriavidus gilardii QJ1 isolated from contaminating cells.</title>
        <authorList>
            <person name="Qi J."/>
        </authorList>
    </citation>
    <scope>NUCLEOTIDE SEQUENCE</scope>
    <source>
        <strain evidence="2">QJ1</strain>
    </source>
</reference>
<name>A0A6N1BLZ7_9BURK</name>
<sequence length="69" mass="7286">MPSPSDRVAMGAAFVQPTDEVRMLSMLTDLARHAGQLTLTVLFMGILAAVLYGETNLGVLLGVVSNAPR</sequence>
<organism evidence="1 3">
    <name type="scientific">Cupriavidus gilardii</name>
    <dbReference type="NCBI Taxonomy" id="82541"/>
    <lineage>
        <taxon>Bacteria</taxon>
        <taxon>Pseudomonadati</taxon>
        <taxon>Pseudomonadota</taxon>
        <taxon>Betaproteobacteria</taxon>
        <taxon>Burkholderiales</taxon>
        <taxon>Burkholderiaceae</taxon>
        <taxon>Cupriavidus</taxon>
    </lineage>
</organism>
<dbReference type="GeneID" id="70689501"/>
<dbReference type="EMBL" id="CP098736">
    <property type="protein sequence ID" value="USE79340.1"/>
    <property type="molecule type" value="Genomic_DNA"/>
</dbReference>
<dbReference type="EMBL" id="JABEMD010000001">
    <property type="protein sequence ID" value="NNH09387.1"/>
    <property type="molecule type" value="Genomic_DNA"/>
</dbReference>
<dbReference type="Proteomes" id="UP000542973">
    <property type="component" value="Unassembled WGS sequence"/>
</dbReference>